<reference evidence="1" key="1">
    <citation type="journal article" date="2023" name="bioRxiv">
        <title>Improved chromosome-level genome assembly for marigold (Tagetes erecta).</title>
        <authorList>
            <person name="Jiang F."/>
            <person name="Yuan L."/>
            <person name="Wang S."/>
            <person name="Wang H."/>
            <person name="Xu D."/>
            <person name="Wang A."/>
            <person name="Fan W."/>
        </authorList>
    </citation>
    <scope>NUCLEOTIDE SEQUENCE</scope>
    <source>
        <strain evidence="1">WSJ</strain>
        <tissue evidence="1">Leaf</tissue>
    </source>
</reference>
<sequence length="174" mass="20471">MVTNYNYRGQQKSKIQMYYDFYFNDHYKERTVSFSAFSPRKSDLHADAHEGTKNMDLCKRSSGHMPLRRTITGWAYDASRQMIKISRALWNRTTFTIREENLRIRNGYGLFKMLSNEDIEELAQLPMDNPTNDEMGKLVESAMKSHAQSHIVRLTPSPSLKRIVRTKRVRFIRG</sequence>
<proteinExistence type="predicted"/>
<protein>
    <submittedName>
        <fullName evidence="1">Uncharacterized protein</fullName>
    </submittedName>
</protein>
<evidence type="ECO:0000313" key="2">
    <source>
        <dbReference type="Proteomes" id="UP001229421"/>
    </source>
</evidence>
<organism evidence="1 2">
    <name type="scientific">Tagetes erecta</name>
    <name type="common">African marigold</name>
    <dbReference type="NCBI Taxonomy" id="13708"/>
    <lineage>
        <taxon>Eukaryota</taxon>
        <taxon>Viridiplantae</taxon>
        <taxon>Streptophyta</taxon>
        <taxon>Embryophyta</taxon>
        <taxon>Tracheophyta</taxon>
        <taxon>Spermatophyta</taxon>
        <taxon>Magnoliopsida</taxon>
        <taxon>eudicotyledons</taxon>
        <taxon>Gunneridae</taxon>
        <taxon>Pentapetalae</taxon>
        <taxon>asterids</taxon>
        <taxon>campanulids</taxon>
        <taxon>Asterales</taxon>
        <taxon>Asteraceae</taxon>
        <taxon>Asteroideae</taxon>
        <taxon>Heliantheae alliance</taxon>
        <taxon>Tageteae</taxon>
        <taxon>Tagetes</taxon>
    </lineage>
</organism>
<evidence type="ECO:0000313" key="1">
    <source>
        <dbReference type="EMBL" id="KAK1413487.1"/>
    </source>
</evidence>
<dbReference type="Proteomes" id="UP001229421">
    <property type="component" value="Unassembled WGS sequence"/>
</dbReference>
<dbReference type="EMBL" id="JAUHHV010000009">
    <property type="protein sequence ID" value="KAK1413487.1"/>
    <property type="molecule type" value="Genomic_DNA"/>
</dbReference>
<keyword evidence="2" id="KW-1185">Reference proteome</keyword>
<name>A0AAD8K398_TARER</name>
<comment type="caution">
    <text evidence="1">The sequence shown here is derived from an EMBL/GenBank/DDBJ whole genome shotgun (WGS) entry which is preliminary data.</text>
</comment>
<dbReference type="AlphaFoldDB" id="A0AAD8K398"/>
<gene>
    <name evidence="1" type="ORF">QVD17_35261</name>
</gene>
<accession>A0AAD8K398</accession>